<keyword evidence="2" id="KW-0449">Lipoprotein</keyword>
<name>A0ABX7MVQ7_9GAMM</name>
<protein>
    <submittedName>
        <fullName evidence="2">ChaN family lipoprotein</fullName>
    </submittedName>
</protein>
<dbReference type="SUPFAM" id="SSF159501">
    <property type="entry name" value="EreA/ChaN-like"/>
    <property type="match status" value="1"/>
</dbReference>
<feature type="domain" description="Haem-binding uptake Tiki superfamily ChaN" evidence="1">
    <location>
        <begin position="33"/>
        <end position="240"/>
    </location>
</feature>
<organism evidence="2 3">
    <name type="scientific">Marinobacter salinisoli</name>
    <dbReference type="NCBI Taxonomy" id="2769486"/>
    <lineage>
        <taxon>Bacteria</taxon>
        <taxon>Pseudomonadati</taxon>
        <taxon>Pseudomonadota</taxon>
        <taxon>Gammaproteobacteria</taxon>
        <taxon>Pseudomonadales</taxon>
        <taxon>Marinobacteraceae</taxon>
        <taxon>Marinobacter</taxon>
    </lineage>
</organism>
<evidence type="ECO:0000313" key="2">
    <source>
        <dbReference type="EMBL" id="QSP95186.1"/>
    </source>
</evidence>
<dbReference type="EMBL" id="CP071247">
    <property type="protein sequence ID" value="QSP95186.1"/>
    <property type="molecule type" value="Genomic_DNA"/>
</dbReference>
<dbReference type="RefSeq" id="WP_206644395.1">
    <property type="nucleotide sequence ID" value="NZ_CP071247.1"/>
</dbReference>
<dbReference type="CDD" id="cd14727">
    <property type="entry name" value="ChanN-like"/>
    <property type="match status" value="1"/>
</dbReference>
<evidence type="ECO:0000259" key="1">
    <source>
        <dbReference type="Pfam" id="PF04187"/>
    </source>
</evidence>
<dbReference type="Proteomes" id="UP000663555">
    <property type="component" value="Chromosome"/>
</dbReference>
<evidence type="ECO:0000313" key="3">
    <source>
        <dbReference type="Proteomes" id="UP000663555"/>
    </source>
</evidence>
<proteinExistence type="predicted"/>
<dbReference type="Gene3D" id="3.40.50.11550">
    <property type="match status" value="1"/>
</dbReference>
<keyword evidence="3" id="KW-1185">Reference proteome</keyword>
<gene>
    <name evidence="2" type="ORF">LPB19_01840</name>
</gene>
<sequence>MTTSTDNALAPVTLYDAPIFHAVTGAPMSVDQLAEQLRDTDVIVVGEYHGHQGAHLLQARLQAALYQRRPAQVLTMEQFTLDHQGDVDRYLSGETGETELIEDGDAWENYRASYRPMVEFARRHDIPVMAANAPADIVRCVGRKGAGHLDTLPADVRQQLPRAPFQDTPGYREKFLQAIGQSHRTDSEALDARMHNTYLAQLLRDNTMAARILQALEQHPGHQVLHLTGTFHSEERLGTVGLLEARAPALSVAVISPVFRSDDEPALAAARQQNKGDYLYIIAPLPPEFRDSEREMKAMQARFGRSAGTDCS</sequence>
<reference evidence="2 3" key="1">
    <citation type="submission" date="2021-03" db="EMBL/GenBank/DDBJ databases">
        <title>Genome sequencing of Marinobacter sp. LPB0319.</title>
        <authorList>
            <person name="Kim J."/>
        </authorList>
    </citation>
    <scope>NUCLEOTIDE SEQUENCE [LARGE SCALE GENOMIC DNA]</scope>
    <source>
        <strain evidence="2 3">LPB0319</strain>
    </source>
</reference>
<dbReference type="InterPro" id="IPR007314">
    <property type="entry name" value="Cofac_haem-bd_dom"/>
</dbReference>
<dbReference type="Pfam" id="PF04187">
    <property type="entry name" value="Cofac_haem_bdg"/>
    <property type="match status" value="1"/>
</dbReference>
<accession>A0ABX7MVQ7</accession>